<dbReference type="PROSITE" id="PS50006">
    <property type="entry name" value="FHA_DOMAIN"/>
    <property type="match status" value="1"/>
</dbReference>
<dbReference type="GO" id="GO:0005634">
    <property type="term" value="C:nucleus"/>
    <property type="evidence" value="ECO:0007669"/>
    <property type="project" value="UniProtKB-SubCell"/>
</dbReference>
<feature type="region of interest" description="Disordered" evidence="3">
    <location>
        <begin position="640"/>
        <end position="671"/>
    </location>
</feature>
<feature type="compositionally biased region" description="Low complexity" evidence="3">
    <location>
        <begin position="835"/>
        <end position="849"/>
    </location>
</feature>
<protein>
    <recommendedName>
        <fullName evidence="4">FHA domain-containing protein</fullName>
    </recommendedName>
</protein>
<sequence length="1176" mass="127309">MPRPGKNSYDEQSAAISVSLTFSSKSIGTLIIFNRIHSKQHCTIYTASVNKYKSTSGPKQQRYANGPHVNTKQYSLCSTQPISKLTSTSGTVRRDAPTARFSRGVTSEGVHHLRRIYFDESHRDAHNSECLILLDVETKIGRNPEVVDVVLTSHQYSNMISRDHSVIHGQKDASGRFVRYTISDNSLNGTYINDYRVKDAVDLHDNDIIKFGHVNGAAIKAGEHAPQYKAEFAFVFEKAYASHKYPGFNLDYHRVKPPGSHNHSPFMSITSGNQQPLLFRDPAAAALAGLMPMASRTSAVPQGPSAPLLVPKPSRDPQPPPRPPPSPVIQAAPTTTTAPSTSTSGSLLAEQILAGTANRPSAFPYFPISSPFPFWAAWPGTPKGATDATSQWNQQLAAAATGQSTPQPNNPLQAAAAAVAAYQTSMGVDYATACAAMGLRPQPIPPPTNGDTNDLATCVRNVHNRAAQQNANQVAVEARAAEAARFARQPLPSTNLQTITGFAQNMHTMTGVRELQAALAAQQMGYPFSTTASLLIGNGSDALGIGTQNLQSKFPMAQQQPISASPTITSSRDPSKPIATEPSIFSSSANMLVAGTSFRQIHQPSPPTVASPIPHRPTNCLPHSVANALGVSTATMNNNLSANRRPETVQNESKEKAVTITSQRTQSPVSVEKPRIGRLAIKREITSPSVSDTATDVNVPMKREHIAEKEPNTDQSAESSTETPPSVKRMECDSSVPSPPKNSIERPIKKEPKTALDVEIPLSKADPVASEPPRTGSSSPSHRSISSHSPIPVRRIKSPQSGNSRSVSPSLKEESRSASPAHSHQSNPSIHSIRSLESNPTSSNQSSSSPVNKRALVNTSCDEEPVVKAKKSKADKPAMRHKQNDLSRLLSDLDGSFMHQAALSSRRSGARTNATRLESLQNKNKKPSSKASSHVRKSTMKQISDDSSMEESDDSDSSLPSVRAGRLSKNGRSPKGALKQSKNEDQKRYESSTCNEESDNESEQSSVDVKSSNARNNHTRCSQSQTSISPMMKPKRANSAKVKEVFKMKGSKKKAVGRPRKKSRSSWEREDSSEGSDTGTGDDEEPSGEKSSSSSAKGGVWGYHDAERDECAHKKCQHPQSDNVNWVQCDGCDQWYHCFCYFGVEKEHEESQFLCSKACRTAKTKTASRTGRQTVK</sequence>
<gene>
    <name evidence="5" type="ORF">QR680_000041</name>
</gene>
<feature type="compositionally biased region" description="Basic residues" evidence="3">
    <location>
        <begin position="1049"/>
        <end position="1064"/>
    </location>
</feature>
<feature type="compositionally biased region" description="Polar residues" evidence="3">
    <location>
        <begin position="1010"/>
        <end position="1029"/>
    </location>
</feature>
<keyword evidence="2" id="KW-0539">Nucleus</keyword>
<feature type="compositionally biased region" description="Acidic residues" evidence="3">
    <location>
        <begin position="947"/>
        <end position="956"/>
    </location>
</feature>
<dbReference type="PANTHER" id="PTHR15464:SF1">
    <property type="entry name" value="TRANSCRIPTION FACTOR 19"/>
    <property type="match status" value="1"/>
</dbReference>
<dbReference type="GO" id="GO:0010468">
    <property type="term" value="P:regulation of gene expression"/>
    <property type="evidence" value="ECO:0007669"/>
    <property type="project" value="InterPro"/>
</dbReference>
<dbReference type="CDD" id="cd22685">
    <property type="entry name" value="FHA_TCF19"/>
    <property type="match status" value="1"/>
</dbReference>
<feature type="compositionally biased region" description="Pro residues" evidence="3">
    <location>
        <begin position="316"/>
        <end position="327"/>
    </location>
</feature>
<feature type="compositionally biased region" description="Polar residues" evidence="3">
    <location>
        <begin position="713"/>
        <end position="724"/>
    </location>
</feature>
<dbReference type="CDD" id="cd15610">
    <property type="entry name" value="PHD3_KDM5A_like"/>
    <property type="match status" value="1"/>
</dbReference>
<comment type="caution">
    <text evidence="5">The sequence shown here is derived from an EMBL/GenBank/DDBJ whole genome shotgun (WGS) entry which is preliminary data.</text>
</comment>
<feature type="compositionally biased region" description="Low complexity" evidence="3">
    <location>
        <begin position="1089"/>
        <end position="1098"/>
    </location>
</feature>
<feature type="compositionally biased region" description="Basic and acidic residues" evidence="3">
    <location>
        <begin position="872"/>
        <end position="885"/>
    </location>
</feature>
<dbReference type="InterPro" id="IPR000253">
    <property type="entry name" value="FHA_dom"/>
</dbReference>
<feature type="compositionally biased region" description="Polar residues" evidence="3">
    <location>
        <begin position="798"/>
        <end position="809"/>
    </location>
</feature>
<feature type="compositionally biased region" description="Polar residues" evidence="3">
    <location>
        <begin position="902"/>
        <end position="921"/>
    </location>
</feature>
<evidence type="ECO:0000256" key="1">
    <source>
        <dbReference type="ARBA" id="ARBA00004123"/>
    </source>
</evidence>
<reference evidence="5" key="1">
    <citation type="submission" date="2023-06" db="EMBL/GenBank/DDBJ databases">
        <title>Genomic analysis of the entomopathogenic nematode Steinernema hermaphroditum.</title>
        <authorList>
            <person name="Schwarz E.M."/>
            <person name="Heppert J.K."/>
            <person name="Baniya A."/>
            <person name="Schwartz H.T."/>
            <person name="Tan C.-H."/>
            <person name="Antoshechkin I."/>
            <person name="Sternberg P.W."/>
            <person name="Goodrich-Blair H."/>
            <person name="Dillman A.R."/>
        </authorList>
    </citation>
    <scope>NUCLEOTIDE SEQUENCE</scope>
    <source>
        <strain evidence="5">PS9179</strain>
        <tissue evidence="5">Whole animal</tissue>
    </source>
</reference>
<dbReference type="SMART" id="SM00240">
    <property type="entry name" value="FHA"/>
    <property type="match status" value="1"/>
</dbReference>
<dbReference type="SUPFAM" id="SSF57903">
    <property type="entry name" value="FYVE/PHD zinc finger"/>
    <property type="match status" value="1"/>
</dbReference>
<accession>A0AA39GVV7</accession>
<evidence type="ECO:0000259" key="4">
    <source>
        <dbReference type="PROSITE" id="PS50006"/>
    </source>
</evidence>
<feature type="region of interest" description="Disordered" evidence="3">
    <location>
        <begin position="707"/>
        <end position="887"/>
    </location>
</feature>
<dbReference type="SUPFAM" id="SSF49879">
    <property type="entry name" value="SMAD/FHA domain"/>
    <property type="match status" value="1"/>
</dbReference>
<dbReference type="PANTHER" id="PTHR15464">
    <property type="entry name" value="TRANSCRIPTION FACTOR 19"/>
    <property type="match status" value="1"/>
</dbReference>
<feature type="compositionally biased region" description="Polar residues" evidence="3">
    <location>
        <begin position="686"/>
        <end position="696"/>
    </location>
</feature>
<evidence type="ECO:0000313" key="6">
    <source>
        <dbReference type="Proteomes" id="UP001175271"/>
    </source>
</evidence>
<evidence type="ECO:0000256" key="2">
    <source>
        <dbReference type="ARBA" id="ARBA00023242"/>
    </source>
</evidence>
<feature type="compositionally biased region" description="Low complexity" evidence="3">
    <location>
        <begin position="777"/>
        <end position="793"/>
    </location>
</feature>
<feature type="compositionally biased region" description="Basic and acidic residues" evidence="3">
    <location>
        <begin position="981"/>
        <end position="990"/>
    </location>
</feature>
<dbReference type="Gene3D" id="2.60.200.20">
    <property type="match status" value="1"/>
</dbReference>
<dbReference type="Proteomes" id="UP001175271">
    <property type="component" value="Unassembled WGS sequence"/>
</dbReference>
<feature type="compositionally biased region" description="Basic and acidic residues" evidence="3">
    <location>
        <begin position="743"/>
        <end position="756"/>
    </location>
</feature>
<feature type="compositionally biased region" description="Low complexity" evidence="3">
    <location>
        <begin position="328"/>
        <end position="344"/>
    </location>
</feature>
<feature type="region of interest" description="Disordered" evidence="3">
    <location>
        <begin position="682"/>
        <end position="701"/>
    </location>
</feature>
<dbReference type="InterPro" id="IPR042803">
    <property type="entry name" value="TCF19"/>
</dbReference>
<dbReference type="InterPro" id="IPR011011">
    <property type="entry name" value="Znf_FYVE_PHD"/>
</dbReference>
<evidence type="ECO:0000313" key="5">
    <source>
        <dbReference type="EMBL" id="KAK0393072.1"/>
    </source>
</evidence>
<dbReference type="AlphaFoldDB" id="A0AA39GVV7"/>
<keyword evidence="6" id="KW-1185">Reference proteome</keyword>
<dbReference type="Pfam" id="PF00498">
    <property type="entry name" value="FHA"/>
    <property type="match status" value="1"/>
</dbReference>
<feature type="compositionally biased region" description="Basic residues" evidence="3">
    <location>
        <begin position="923"/>
        <end position="939"/>
    </location>
</feature>
<dbReference type="InterPro" id="IPR008984">
    <property type="entry name" value="SMAD_FHA_dom_sf"/>
</dbReference>
<feature type="domain" description="FHA" evidence="4">
    <location>
        <begin position="138"/>
        <end position="197"/>
    </location>
</feature>
<name>A0AA39GVV7_9BILA</name>
<feature type="compositionally biased region" description="Polar residues" evidence="3">
    <location>
        <begin position="659"/>
        <end position="669"/>
    </location>
</feature>
<organism evidence="5 6">
    <name type="scientific">Steinernema hermaphroditum</name>
    <dbReference type="NCBI Taxonomy" id="289476"/>
    <lineage>
        <taxon>Eukaryota</taxon>
        <taxon>Metazoa</taxon>
        <taxon>Ecdysozoa</taxon>
        <taxon>Nematoda</taxon>
        <taxon>Chromadorea</taxon>
        <taxon>Rhabditida</taxon>
        <taxon>Tylenchina</taxon>
        <taxon>Panagrolaimomorpha</taxon>
        <taxon>Strongyloidoidea</taxon>
        <taxon>Steinernematidae</taxon>
        <taxon>Steinernema</taxon>
    </lineage>
</organism>
<proteinExistence type="predicted"/>
<feature type="region of interest" description="Disordered" evidence="3">
    <location>
        <begin position="296"/>
        <end position="344"/>
    </location>
</feature>
<feature type="region of interest" description="Disordered" evidence="3">
    <location>
        <begin position="901"/>
        <end position="1101"/>
    </location>
</feature>
<dbReference type="Gene3D" id="3.30.40.10">
    <property type="entry name" value="Zinc/RING finger domain, C3HC4 (zinc finger)"/>
    <property type="match status" value="1"/>
</dbReference>
<evidence type="ECO:0000256" key="3">
    <source>
        <dbReference type="SAM" id="MobiDB-lite"/>
    </source>
</evidence>
<comment type="subcellular location">
    <subcellularLocation>
        <location evidence="1">Nucleus</location>
    </subcellularLocation>
</comment>
<feature type="compositionally biased region" description="Basic and acidic residues" evidence="3">
    <location>
        <begin position="644"/>
        <end position="657"/>
    </location>
</feature>
<dbReference type="InterPro" id="IPR013083">
    <property type="entry name" value="Znf_RING/FYVE/PHD"/>
</dbReference>
<dbReference type="EMBL" id="JAUCMV010000005">
    <property type="protein sequence ID" value="KAK0393072.1"/>
    <property type="molecule type" value="Genomic_DNA"/>
</dbReference>
<feature type="compositionally biased region" description="Polar residues" evidence="3">
    <location>
        <begin position="817"/>
        <end position="832"/>
    </location>
</feature>